<proteinExistence type="predicted"/>
<dbReference type="EnsemblMetazoa" id="AATE015995-RA">
    <property type="protein sequence ID" value="AATE015995-PA.1"/>
    <property type="gene ID" value="AATE015995"/>
</dbReference>
<dbReference type="AlphaFoldDB" id="A0A182JDF7"/>
<protein>
    <submittedName>
        <fullName evidence="1">Uncharacterized protein</fullName>
    </submittedName>
</protein>
<reference evidence="1" key="1">
    <citation type="submission" date="2022-08" db="UniProtKB">
        <authorList>
            <consortium name="EnsemblMetazoa"/>
        </authorList>
    </citation>
    <scope>IDENTIFICATION</scope>
    <source>
        <strain evidence="1">EBRO</strain>
    </source>
</reference>
<dbReference type="VEuPathDB" id="VectorBase:AATE015995"/>
<sequence length="138" mass="14374">MKITLGVLGDHLPVGPIKIGIGAGEEPPARLQGHGTVGVAVGVVVAIGRRKLLALVYSKRVPCRAALHTQLLQAELLDLTADLELLLVRSAGCHLVQTLEPDPELTAKVAEAVAVVGPVAIEVLQPIEPLLDDRPATA</sequence>
<organism evidence="1">
    <name type="scientific">Anopheles atroparvus</name>
    <name type="common">European mosquito</name>
    <dbReference type="NCBI Taxonomy" id="41427"/>
    <lineage>
        <taxon>Eukaryota</taxon>
        <taxon>Metazoa</taxon>
        <taxon>Ecdysozoa</taxon>
        <taxon>Arthropoda</taxon>
        <taxon>Hexapoda</taxon>
        <taxon>Insecta</taxon>
        <taxon>Pterygota</taxon>
        <taxon>Neoptera</taxon>
        <taxon>Endopterygota</taxon>
        <taxon>Diptera</taxon>
        <taxon>Nematocera</taxon>
        <taxon>Culicoidea</taxon>
        <taxon>Culicidae</taxon>
        <taxon>Anophelinae</taxon>
        <taxon>Anopheles</taxon>
    </lineage>
</organism>
<evidence type="ECO:0000313" key="1">
    <source>
        <dbReference type="EnsemblMetazoa" id="AATE015995-PA.1"/>
    </source>
</evidence>
<accession>A0A182JDF7</accession>
<name>A0A182JDF7_ANOAO</name>